<dbReference type="Proteomes" id="UP000319882">
    <property type="component" value="Segment"/>
</dbReference>
<evidence type="ECO:0000313" key="2">
    <source>
        <dbReference type="Proteomes" id="UP000319882"/>
    </source>
</evidence>
<dbReference type="KEGG" id="vg:55618826"/>
<gene>
    <name evidence="1" type="primary">15</name>
    <name evidence="1" type="ORF">SEA_WHACK_15</name>
</gene>
<organism evidence="1 2">
    <name type="scientific">Rhodococcus phage Whack</name>
    <dbReference type="NCBI Taxonomy" id="2591132"/>
    <lineage>
        <taxon>Viruses</taxon>
        <taxon>Duplodnaviria</taxon>
        <taxon>Heunggongvirae</taxon>
        <taxon>Uroviricota</taxon>
        <taxon>Caudoviricetes</taxon>
        <taxon>Whackvirus</taxon>
        <taxon>Whackvirus whack</taxon>
    </lineage>
</organism>
<evidence type="ECO:0000313" key="1">
    <source>
        <dbReference type="EMBL" id="QDM57078.1"/>
    </source>
</evidence>
<accession>A0A515MK86</accession>
<protein>
    <submittedName>
        <fullName evidence="1">Tail assembly chaperone</fullName>
    </submittedName>
</protein>
<reference evidence="1 2" key="1">
    <citation type="submission" date="2019-05" db="EMBL/GenBank/DDBJ databases">
        <authorList>
            <person name="Beaulieu J."/>
            <person name="Cox M."/>
            <person name="Nazim E."/>
            <person name="Robinson Z."/>
            <person name="Molloy S.D."/>
            <person name="Garlena R.A."/>
            <person name="Russell D.A."/>
            <person name="Pope W.H."/>
            <person name="Jacobs-Sera D."/>
            <person name="Hatfull G.F."/>
        </authorList>
    </citation>
    <scope>NUCLEOTIDE SEQUENCE [LARGE SCALE GENOMIC DNA]</scope>
</reference>
<keyword evidence="2" id="KW-1185">Reference proteome</keyword>
<dbReference type="EMBL" id="MK967393">
    <property type="protein sequence ID" value="QDM57078.1"/>
    <property type="molecule type" value="Genomic_DNA"/>
</dbReference>
<proteinExistence type="predicted"/>
<dbReference type="RefSeq" id="YP_009848405.1">
    <property type="nucleotide sequence ID" value="NC_048784.1"/>
</dbReference>
<name>A0A515MK86_9CAUD</name>
<dbReference type="GeneID" id="55618826"/>
<sequence length="265" mass="29609">MTANENGPTDSYFETLLDEAVGPFFVTVGKGIDLVIDVPAADSVVELDSIVSVHTMLDALVGEETADTIAEAYARRPISDLVDLVDDIREHFGILVAPDAGWTYLVEELNNYGTAIERELIDHRLNLYDWVRDHRNTPWNKLFRILSRPIDGGHYIAEVSSDLERAKKILEMEEAGKLPKPSSRPSIIGWDSPRELLTEAVETLRRIEHATYAASTKFKGKGGKAPKNFPRPRTARDVAKELRSFADHDEIGAQVLGDRYKPILT</sequence>